<protein>
    <recommendedName>
        <fullName evidence="1">DUF234 domain-containing protein</fullName>
    </recommendedName>
</protein>
<dbReference type="Pfam" id="PF03008">
    <property type="entry name" value="DUF234"/>
    <property type="match status" value="1"/>
</dbReference>
<dbReference type="SUPFAM" id="SSF52980">
    <property type="entry name" value="Restriction endonuclease-like"/>
    <property type="match status" value="1"/>
</dbReference>
<dbReference type="SUPFAM" id="SSF46785">
    <property type="entry name" value="Winged helix' DNA-binding domain"/>
    <property type="match status" value="1"/>
</dbReference>
<dbReference type="PANTHER" id="PTHR34704">
    <property type="entry name" value="ATPASE"/>
    <property type="match status" value="1"/>
</dbReference>
<evidence type="ECO:0000259" key="1">
    <source>
        <dbReference type="Pfam" id="PF03008"/>
    </source>
</evidence>
<evidence type="ECO:0000313" key="2">
    <source>
        <dbReference type="EMBL" id="QNO47619.1"/>
    </source>
</evidence>
<organism evidence="2">
    <name type="scientific">Candidatus Methanogaster sp. ANME-2c ERB4</name>
    <dbReference type="NCBI Taxonomy" id="2759911"/>
    <lineage>
        <taxon>Archaea</taxon>
        <taxon>Methanobacteriati</taxon>
        <taxon>Methanobacteriota</taxon>
        <taxon>Stenosarchaea group</taxon>
        <taxon>Methanomicrobia</taxon>
        <taxon>Methanosarcinales</taxon>
        <taxon>ANME-2 cluster</taxon>
        <taxon>Candidatus Methanogasteraceae</taxon>
        <taxon>Candidatus Methanogaster</taxon>
    </lineage>
</organism>
<name>A0A7G9YHY5_9EURY</name>
<dbReference type="InterPro" id="IPR004256">
    <property type="entry name" value="DUF234"/>
</dbReference>
<gene>
    <name evidence="2" type="ORF">PGBELJNO_00017</name>
</gene>
<dbReference type="InterPro" id="IPR036390">
    <property type="entry name" value="WH_DNA-bd_sf"/>
</dbReference>
<reference evidence="2" key="1">
    <citation type="submission" date="2020-06" db="EMBL/GenBank/DDBJ databases">
        <title>Unique genomic features of the anaerobic methanotrophic archaea.</title>
        <authorList>
            <person name="Chadwick G.L."/>
            <person name="Skennerton C.T."/>
            <person name="Laso-Perez R."/>
            <person name="Leu A.O."/>
            <person name="Speth D.R."/>
            <person name="Yu H."/>
            <person name="Morgan-Lang C."/>
            <person name="Hatzenpichler R."/>
            <person name="Goudeau D."/>
            <person name="Malmstrom R."/>
            <person name="Brazelton W.J."/>
            <person name="Woyke T."/>
            <person name="Hallam S.J."/>
            <person name="Tyson G.W."/>
            <person name="Wegener G."/>
            <person name="Boetius A."/>
            <person name="Orphan V."/>
        </authorList>
    </citation>
    <scope>NUCLEOTIDE SEQUENCE</scope>
</reference>
<accession>A0A7G9YHY5</accession>
<dbReference type="EMBL" id="MT631268">
    <property type="protein sequence ID" value="QNO47619.1"/>
    <property type="molecule type" value="Genomic_DNA"/>
</dbReference>
<feature type="domain" description="DUF234" evidence="1">
    <location>
        <begin position="159"/>
        <end position="255"/>
    </location>
</feature>
<sequence length="420" mass="48991">MGYKSPLYGRRTGQLPLKQIPFVHILDYIGRFEQAVEFYSVFGGTPAYIIETDPEKDVFTNIEDTILREDSFLYRDVEFVLRQELTEPRYYFSILQSIAKGNHRIGLIANDTGLSVSIVNKYLSVLSDLQLVYRMIPVTESYKSRKGMHFLADNMFDFWFRFVYPDMEAIEKGKGAMVTQNIKPRFNQYVGRHFKTIVQEILEVLNERELLPFQFTQVGKWWHKEEEIDVVALNEKIKSIIFCECKWSDNVNATKIIRKLREKAGFVPVESEKEYYMIFAKSFRKRTDEEDVIMYDLEDMERQLMTQQGFCGNEGGSCCQGGQICETLDYFPETSDCLMQAQLSTAVRSGFVWHNRTRKNRSHNVLNTTAPNSHNHALARRGHILQKRLPADHKRMQEPVQVLRIQARSSASRSEPDDHK</sequence>
<dbReference type="InterPro" id="IPR011335">
    <property type="entry name" value="Restrct_endonuc-II-like"/>
</dbReference>
<dbReference type="PANTHER" id="PTHR34704:SF1">
    <property type="entry name" value="ATPASE"/>
    <property type="match status" value="1"/>
</dbReference>
<proteinExistence type="predicted"/>
<dbReference type="AlphaFoldDB" id="A0A7G9YHY5"/>